<keyword evidence="2" id="KW-1185">Reference proteome</keyword>
<name>A0A2T6B8L5_9RHOB</name>
<dbReference type="EMBL" id="QBKP01000002">
    <property type="protein sequence ID" value="PTX52421.1"/>
    <property type="molecule type" value="Genomic_DNA"/>
</dbReference>
<organism evidence="1 2">
    <name type="scientific">Gemmobacter caeni</name>
    <dbReference type="NCBI Taxonomy" id="589035"/>
    <lineage>
        <taxon>Bacteria</taxon>
        <taxon>Pseudomonadati</taxon>
        <taxon>Pseudomonadota</taxon>
        <taxon>Alphaproteobacteria</taxon>
        <taxon>Rhodobacterales</taxon>
        <taxon>Paracoccaceae</taxon>
        <taxon>Gemmobacter</taxon>
    </lineage>
</organism>
<protein>
    <submittedName>
        <fullName evidence="1">PcfJ-like protein</fullName>
    </submittedName>
</protein>
<reference evidence="1 2" key="1">
    <citation type="submission" date="2018-04" db="EMBL/GenBank/DDBJ databases">
        <title>Genomic Encyclopedia of Archaeal and Bacterial Type Strains, Phase II (KMG-II): from individual species to whole genera.</title>
        <authorList>
            <person name="Goeker M."/>
        </authorList>
    </citation>
    <scope>NUCLEOTIDE SEQUENCE [LARGE SCALE GENOMIC DNA]</scope>
    <source>
        <strain evidence="1 2">DSM 21823</strain>
    </source>
</reference>
<evidence type="ECO:0000313" key="1">
    <source>
        <dbReference type="EMBL" id="PTX52421.1"/>
    </source>
</evidence>
<proteinExistence type="predicted"/>
<dbReference type="RefSeq" id="WP_108127838.1">
    <property type="nucleotide sequence ID" value="NZ_QBKP01000002.1"/>
</dbReference>
<accession>A0A2T6B8L5</accession>
<dbReference type="Proteomes" id="UP000244224">
    <property type="component" value="Unassembled WGS sequence"/>
</dbReference>
<comment type="caution">
    <text evidence="1">The sequence shown here is derived from an EMBL/GenBank/DDBJ whole genome shotgun (WGS) entry which is preliminary data.</text>
</comment>
<sequence length="715" mass="78323">MLMRSQSAREGDGPLSGFVWAGEGDPSWIRFRTDPRSGVMSGIHLSACNGTVPRGTPFRFRFQNGDQAIRGSVGVAMLILGQLSRDPVRLEGEVSRVADPHAQLAAWQDFLGGGDPAAKRPEEERRLILPREVHDRTLAGQGLHRRMGDGDLVLARGAQLRLGAPMSGFDTITAARDRSLPFQTGQMGDLDLDQAREALVSVSRPSPIAVAWYATPRGDQARYRMQAARAMPILAGMIAESRELSRAVDLLEPIQPLLTERTGLPKASVKRISRLTVPAPAAPLFEAGEAVRGEDALGVNRTRRFSVSGVVSLDKAMRYLAELPPDRTPRDDPEWAAFYDVLSGCAVPIANAFDLPVRDLLNASGGNWVEYRATLARAADFDPDRFDRRTMALTTIDAIEAIEGFSRTALMPQVLASIAGTGEPLPAVTGEFLIDGFEASAKLVLGNAKNLAAHLFEVARRYAGRIPAMMEAEGRITAETDQEGRFDRYGDTAFPILTETYHASNGLIVRPLRNFDELREEGQRMRHCVGGYTSKARDARCHLFSIRSADEQTSLSTLELTGLEGEDPVTAAANIGIVQNRAERNGQPNAEARAATEEFMRGIKGGGVPIRFEEILAWKRARVQPNGPARVHRPETTWESVLEHDWKNERMRSALWAEWRTVMGGRIGKAHNPGVIYTERAARDLVASMSPRAAAILLDQERAAREREGALPNPA</sequence>
<dbReference type="OrthoDB" id="8404636at2"/>
<gene>
    <name evidence="1" type="ORF">C8N34_102200</name>
</gene>
<dbReference type="Pfam" id="PF14284">
    <property type="entry name" value="PcfJ"/>
    <property type="match status" value="1"/>
</dbReference>
<dbReference type="InterPro" id="IPR025586">
    <property type="entry name" value="PcfJ"/>
</dbReference>
<dbReference type="AlphaFoldDB" id="A0A2T6B8L5"/>
<evidence type="ECO:0000313" key="2">
    <source>
        <dbReference type="Proteomes" id="UP000244224"/>
    </source>
</evidence>